<feature type="region of interest" description="Disordered" evidence="1">
    <location>
        <begin position="56"/>
        <end position="84"/>
    </location>
</feature>
<accession>A0A2M4B2L5</accession>
<feature type="chain" id="PRO_5014720855" evidence="2">
    <location>
        <begin position="28"/>
        <end position="84"/>
    </location>
</feature>
<sequence>MLLLLLPCPHLLHPLLLCDRSPPTVAGYHGQTDYVPPLPCYDAPNSPFRSYRQRHYDRGSSRRHRCAVQPPADHRPFLPLPRAD</sequence>
<evidence type="ECO:0000313" key="3">
    <source>
        <dbReference type="EMBL" id="MBW47240.1"/>
    </source>
</evidence>
<name>A0A2M4B2L5_9DIPT</name>
<evidence type="ECO:0000256" key="1">
    <source>
        <dbReference type="SAM" id="MobiDB-lite"/>
    </source>
</evidence>
<protein>
    <submittedName>
        <fullName evidence="3">Putative secreted protein</fullName>
    </submittedName>
</protein>
<keyword evidence="2" id="KW-0732">Signal</keyword>
<feature type="signal peptide" evidence="2">
    <location>
        <begin position="1"/>
        <end position="27"/>
    </location>
</feature>
<dbReference type="AlphaFoldDB" id="A0A2M4B2L5"/>
<organism evidence="3">
    <name type="scientific">Anopheles triannulatus</name>
    <dbReference type="NCBI Taxonomy" id="58253"/>
    <lineage>
        <taxon>Eukaryota</taxon>
        <taxon>Metazoa</taxon>
        <taxon>Ecdysozoa</taxon>
        <taxon>Arthropoda</taxon>
        <taxon>Hexapoda</taxon>
        <taxon>Insecta</taxon>
        <taxon>Pterygota</taxon>
        <taxon>Neoptera</taxon>
        <taxon>Endopterygota</taxon>
        <taxon>Diptera</taxon>
        <taxon>Nematocera</taxon>
        <taxon>Culicoidea</taxon>
        <taxon>Culicidae</taxon>
        <taxon>Anophelinae</taxon>
        <taxon>Anopheles</taxon>
    </lineage>
</organism>
<proteinExistence type="predicted"/>
<reference evidence="3" key="1">
    <citation type="submission" date="2018-01" db="EMBL/GenBank/DDBJ databases">
        <title>An insight into the sialome of Amazonian anophelines.</title>
        <authorList>
            <person name="Ribeiro J.M."/>
            <person name="Scarpassa V."/>
            <person name="Calvo E."/>
        </authorList>
    </citation>
    <scope>NUCLEOTIDE SEQUENCE</scope>
    <source>
        <tissue evidence="3">Salivary glands</tissue>
    </source>
</reference>
<evidence type="ECO:0000256" key="2">
    <source>
        <dbReference type="SAM" id="SignalP"/>
    </source>
</evidence>
<dbReference type="EMBL" id="GGFK01013919">
    <property type="protein sequence ID" value="MBW47240.1"/>
    <property type="molecule type" value="Transcribed_RNA"/>
</dbReference>